<keyword evidence="2 3" id="KW-0413">Isomerase</keyword>
<evidence type="ECO:0000313" key="3">
    <source>
        <dbReference type="EMBL" id="MBI5250433.1"/>
    </source>
</evidence>
<comment type="caution">
    <text evidence="3">The sequence shown here is derived from an EMBL/GenBank/DDBJ whole genome shotgun (WGS) entry which is preliminary data.</text>
</comment>
<reference evidence="3" key="1">
    <citation type="submission" date="2020-07" db="EMBL/GenBank/DDBJ databases">
        <title>Huge and variable diversity of episymbiotic CPR bacteria and DPANN archaea in groundwater ecosystems.</title>
        <authorList>
            <person name="He C.Y."/>
            <person name="Keren R."/>
            <person name="Whittaker M."/>
            <person name="Farag I.F."/>
            <person name="Doudna J."/>
            <person name="Cate J.H.D."/>
            <person name="Banfield J.F."/>
        </authorList>
    </citation>
    <scope>NUCLEOTIDE SEQUENCE</scope>
    <source>
        <strain evidence="3">NC_groundwater_1664_Pr3_B-0.1um_52_9</strain>
    </source>
</reference>
<dbReference type="PANTHER" id="PTHR43732:SF1">
    <property type="entry name" value="RIBOSE 5-PHOSPHATE ISOMERASE"/>
    <property type="match status" value="1"/>
</dbReference>
<dbReference type="AlphaFoldDB" id="A0A9D6V232"/>
<proteinExistence type="inferred from homology"/>
<dbReference type="NCBIfam" id="TIGR00689">
    <property type="entry name" value="rpiB_lacA_lacB"/>
    <property type="match status" value="1"/>
</dbReference>
<sequence>MAKVGIAADHGGFLLKVAVLELLRSNGHSITDFGAHSLQENDDYPDFVIPLAEAVAKGQVDRGVAICGSGVGASIVANKVPGVRAALIHDPFSAHQGVEDDNMNLVCLGGRVVGYSLAWELIQRFLEARFSGAERHRRRLTKVAALERKDLRNGN</sequence>
<dbReference type="Proteomes" id="UP000807825">
    <property type="component" value="Unassembled WGS sequence"/>
</dbReference>
<dbReference type="Pfam" id="PF02502">
    <property type="entry name" value="LacAB_rpiB"/>
    <property type="match status" value="1"/>
</dbReference>
<dbReference type="InterPro" id="IPR003500">
    <property type="entry name" value="RpiB_LacA_LacB"/>
</dbReference>
<dbReference type="SUPFAM" id="SSF89623">
    <property type="entry name" value="Ribose/Galactose isomerase RpiB/AlsB"/>
    <property type="match status" value="1"/>
</dbReference>
<evidence type="ECO:0000256" key="1">
    <source>
        <dbReference type="ARBA" id="ARBA00008754"/>
    </source>
</evidence>
<evidence type="ECO:0000256" key="2">
    <source>
        <dbReference type="ARBA" id="ARBA00023235"/>
    </source>
</evidence>
<dbReference type="PIRSF" id="PIRSF005384">
    <property type="entry name" value="RpiB_LacA_B"/>
    <property type="match status" value="1"/>
</dbReference>
<dbReference type="EMBL" id="JACRDE010000344">
    <property type="protein sequence ID" value="MBI5250433.1"/>
    <property type="molecule type" value="Genomic_DNA"/>
</dbReference>
<dbReference type="GO" id="GO:0016861">
    <property type="term" value="F:intramolecular oxidoreductase activity, interconverting aldoses and ketoses"/>
    <property type="evidence" value="ECO:0007669"/>
    <property type="project" value="UniProtKB-ARBA"/>
</dbReference>
<dbReference type="InterPro" id="IPR036569">
    <property type="entry name" value="RpiB_LacA_LacB_sf"/>
</dbReference>
<dbReference type="GO" id="GO:0005975">
    <property type="term" value="P:carbohydrate metabolic process"/>
    <property type="evidence" value="ECO:0007669"/>
    <property type="project" value="InterPro"/>
</dbReference>
<gene>
    <name evidence="3" type="ORF">HY912_13145</name>
</gene>
<comment type="similarity">
    <text evidence="1">Belongs to the LacAB/RpiB family.</text>
</comment>
<accession>A0A9D6V232</accession>
<dbReference type="InterPro" id="IPR051812">
    <property type="entry name" value="SPI_LacAB/RpiB"/>
</dbReference>
<evidence type="ECO:0000313" key="4">
    <source>
        <dbReference type="Proteomes" id="UP000807825"/>
    </source>
</evidence>
<dbReference type="NCBIfam" id="NF004051">
    <property type="entry name" value="PRK05571.1"/>
    <property type="match status" value="1"/>
</dbReference>
<protein>
    <submittedName>
        <fullName evidence="3">RpiB/LacA/LacB family sugar-phosphate isomerase</fullName>
    </submittedName>
</protein>
<organism evidence="3 4">
    <name type="scientific">Desulfomonile tiedjei</name>
    <dbReference type="NCBI Taxonomy" id="2358"/>
    <lineage>
        <taxon>Bacteria</taxon>
        <taxon>Pseudomonadati</taxon>
        <taxon>Thermodesulfobacteriota</taxon>
        <taxon>Desulfomonilia</taxon>
        <taxon>Desulfomonilales</taxon>
        <taxon>Desulfomonilaceae</taxon>
        <taxon>Desulfomonile</taxon>
    </lineage>
</organism>
<dbReference type="Gene3D" id="3.40.1400.10">
    <property type="entry name" value="Sugar-phosphate isomerase, RpiB/LacA/LacB"/>
    <property type="match status" value="1"/>
</dbReference>
<name>A0A9D6V232_9BACT</name>
<dbReference type="PANTHER" id="PTHR43732">
    <property type="entry name" value="RIBOSE 5-PHOSPHATE ISOMERASE-RELATED"/>
    <property type="match status" value="1"/>
</dbReference>